<sequence>MKSINDLQTAVRNILANNGLTELSFGEPDELNDPTYIIWFDNDCRPYDDPVQKVRLEEDGIAVELNARDFGNTVTVYDYDIDRIEWWEGIRANLLEVLGRDGRRRCPVCGKPLKGKRRYCGDNCRKLATPERTAEQVAKKANRNIRRLASLAAGKDKAYKEQLIKKYSIGQV</sequence>
<name>A0A4V1YI60_BACUN</name>
<gene>
    <name evidence="1" type="ORF">GAP41_11015</name>
</gene>
<proteinExistence type="predicted"/>
<dbReference type="RefSeq" id="WP_130080722.1">
    <property type="nucleotide sequence ID" value="NZ_RCXX01000005.1"/>
</dbReference>
<evidence type="ECO:0000313" key="2">
    <source>
        <dbReference type="Proteomes" id="UP000431575"/>
    </source>
</evidence>
<reference evidence="1 2" key="1">
    <citation type="journal article" date="2019" name="Nat. Med.">
        <title>A library of human gut bacterial isolates paired with longitudinal multiomics data enables mechanistic microbiome research.</title>
        <authorList>
            <person name="Poyet M."/>
            <person name="Groussin M."/>
            <person name="Gibbons S.M."/>
            <person name="Avila-Pacheco J."/>
            <person name="Jiang X."/>
            <person name="Kearney S.M."/>
            <person name="Perrotta A.R."/>
            <person name="Berdy B."/>
            <person name="Zhao S."/>
            <person name="Lieberman T.D."/>
            <person name="Swanson P.K."/>
            <person name="Smith M."/>
            <person name="Roesemann S."/>
            <person name="Alexander J.E."/>
            <person name="Rich S.A."/>
            <person name="Livny J."/>
            <person name="Vlamakis H."/>
            <person name="Clish C."/>
            <person name="Bullock K."/>
            <person name="Deik A."/>
            <person name="Scott J."/>
            <person name="Pierce K.A."/>
            <person name="Xavier R.J."/>
            <person name="Alm E.J."/>
        </authorList>
    </citation>
    <scope>NUCLEOTIDE SEQUENCE [LARGE SCALE GENOMIC DNA]</scope>
    <source>
        <strain evidence="1 2">BIOML-A6</strain>
    </source>
</reference>
<evidence type="ECO:0008006" key="3">
    <source>
        <dbReference type="Google" id="ProtNLM"/>
    </source>
</evidence>
<evidence type="ECO:0000313" key="1">
    <source>
        <dbReference type="EMBL" id="KAB4242170.1"/>
    </source>
</evidence>
<organism evidence="1 2">
    <name type="scientific">Bacteroides uniformis</name>
    <dbReference type="NCBI Taxonomy" id="820"/>
    <lineage>
        <taxon>Bacteria</taxon>
        <taxon>Pseudomonadati</taxon>
        <taxon>Bacteroidota</taxon>
        <taxon>Bacteroidia</taxon>
        <taxon>Bacteroidales</taxon>
        <taxon>Bacteroidaceae</taxon>
        <taxon>Bacteroides</taxon>
    </lineage>
</organism>
<protein>
    <recommendedName>
        <fullName evidence="3">DUF2116 family Zn-ribbon domain-containing protein</fullName>
    </recommendedName>
</protein>
<accession>A0A4V1YI60</accession>
<dbReference type="AlphaFoldDB" id="A0A4V1YI60"/>
<dbReference type="Proteomes" id="UP000431575">
    <property type="component" value="Unassembled WGS sequence"/>
</dbReference>
<dbReference type="EMBL" id="WCTM01000006">
    <property type="protein sequence ID" value="KAB4242170.1"/>
    <property type="molecule type" value="Genomic_DNA"/>
</dbReference>
<comment type="caution">
    <text evidence="1">The sequence shown here is derived from an EMBL/GenBank/DDBJ whole genome shotgun (WGS) entry which is preliminary data.</text>
</comment>